<protein>
    <submittedName>
        <fullName evidence="2">DUF3619 family protein</fullName>
    </submittedName>
</protein>
<organism evidence="2 3">
    <name type="scientific">Undibacterium luofuense</name>
    <dbReference type="NCBI Taxonomy" id="2828733"/>
    <lineage>
        <taxon>Bacteria</taxon>
        <taxon>Pseudomonadati</taxon>
        <taxon>Pseudomonadota</taxon>
        <taxon>Betaproteobacteria</taxon>
        <taxon>Burkholderiales</taxon>
        <taxon>Oxalobacteraceae</taxon>
        <taxon>Undibacterium</taxon>
    </lineage>
</organism>
<evidence type="ECO:0000313" key="2">
    <source>
        <dbReference type="EMBL" id="MBR7781438.1"/>
    </source>
</evidence>
<dbReference type="AlphaFoldDB" id="A0A941DIM3"/>
<sequence length="142" mass="15683">MNYSKESQDLDFAYKVRRALNESSESLPAPTLDRLAQARKMAMSRKKKESPALVRLFQNAFAGANGFQFSGPSSWLGRAGLALPAIVLIAGLAGIYEYEQQQNINELADIDTSMLVDELPPAAYVDTGFTTYVNNKQNEESQ</sequence>
<comment type="caution">
    <text evidence="2">The sequence shown here is derived from an EMBL/GenBank/DDBJ whole genome shotgun (WGS) entry which is preliminary data.</text>
</comment>
<dbReference type="Proteomes" id="UP000680067">
    <property type="component" value="Unassembled WGS sequence"/>
</dbReference>
<accession>A0A941DIM3</accession>
<keyword evidence="1" id="KW-0812">Transmembrane</keyword>
<dbReference type="EMBL" id="JAGSPN010000002">
    <property type="protein sequence ID" value="MBR7781438.1"/>
    <property type="molecule type" value="Genomic_DNA"/>
</dbReference>
<evidence type="ECO:0000256" key="1">
    <source>
        <dbReference type="SAM" id="Phobius"/>
    </source>
</evidence>
<keyword evidence="1" id="KW-0472">Membrane</keyword>
<keyword evidence="3" id="KW-1185">Reference proteome</keyword>
<proteinExistence type="predicted"/>
<dbReference type="Pfam" id="PF12279">
    <property type="entry name" value="DUF3619"/>
    <property type="match status" value="1"/>
</dbReference>
<reference evidence="2" key="1">
    <citation type="submission" date="2021-04" db="EMBL/GenBank/DDBJ databases">
        <title>novel species isolated from subtropical streams in China.</title>
        <authorList>
            <person name="Lu H."/>
        </authorList>
    </citation>
    <scope>NUCLEOTIDE SEQUENCE</scope>
    <source>
        <strain evidence="2">LFS511W</strain>
    </source>
</reference>
<gene>
    <name evidence="2" type="ORF">KDM89_04740</name>
</gene>
<dbReference type="InterPro" id="IPR022064">
    <property type="entry name" value="DUF3619"/>
</dbReference>
<evidence type="ECO:0000313" key="3">
    <source>
        <dbReference type="Proteomes" id="UP000680067"/>
    </source>
</evidence>
<feature type="transmembrane region" description="Helical" evidence="1">
    <location>
        <begin position="75"/>
        <end position="96"/>
    </location>
</feature>
<name>A0A941DIM3_9BURK</name>
<dbReference type="RefSeq" id="WP_212686789.1">
    <property type="nucleotide sequence ID" value="NZ_JAGSPN010000002.1"/>
</dbReference>
<keyword evidence="1" id="KW-1133">Transmembrane helix</keyword>